<dbReference type="RefSeq" id="WP_080161251.1">
    <property type="nucleotide sequence ID" value="NZ_DACWUK010000012.1"/>
</dbReference>
<dbReference type="InterPro" id="IPR001296">
    <property type="entry name" value="Glyco_trans_1"/>
</dbReference>
<evidence type="ECO:0000259" key="2">
    <source>
        <dbReference type="Pfam" id="PF13477"/>
    </source>
</evidence>
<name>A0A379TA36_SALER</name>
<sequence>MRVVLIGNLSSTVILFREKLIRKLKENNAQVYTLTIDKDPANFKKIYSYGAYADSYNFSRTGLNPFSDIINTYRLSKKIKKIKPDIVLCFFPKPVIFGTLAARLARVKKIYPLLEGLGFCYTEHLNNEGIKKIILKKIQTFLYRICLPLSSKVLFLNSDDYKDLIIKNNIPIKKYDIIGGIGVDLKKFHYSLPKVKPMHFGMVSRLLVEKGVREFVEAARILKAKYPNTEFSIAGSVDDNLGGISLEQVNAWKKESFIHFSGQLVDINEYLNNISVFVLPSYREGVPRSTQEAMAVGRPVITTDVPGCRETVQNSVNGFLIPPWDVKALVEAMSFFILNPEKVITMGKESRVMAEEKFDDNAAANKLIQILYGYD</sequence>
<keyword evidence="4" id="KW-0328">Glycosyltransferase</keyword>
<reference evidence="4 5" key="1">
    <citation type="submission" date="2018-06" db="EMBL/GenBank/DDBJ databases">
        <authorList>
            <consortium name="Pathogen Informatics"/>
            <person name="Doyle S."/>
        </authorList>
    </citation>
    <scope>NUCLEOTIDE SEQUENCE [LARGE SCALE GENOMIC DNA]</scope>
    <source>
        <strain evidence="4 5">NCTC8297</strain>
    </source>
</reference>
<dbReference type="CDD" id="cd03808">
    <property type="entry name" value="GT4_CapM-like"/>
    <property type="match status" value="1"/>
</dbReference>
<dbReference type="Gene3D" id="3.40.50.2000">
    <property type="entry name" value="Glycogen Phosphorylase B"/>
    <property type="match status" value="2"/>
</dbReference>
<dbReference type="SUPFAM" id="SSF53756">
    <property type="entry name" value="UDP-Glycosyltransferase/glycogen phosphorylase"/>
    <property type="match status" value="1"/>
</dbReference>
<dbReference type="EMBL" id="UGXG01000002">
    <property type="protein sequence ID" value="SUG47050.1"/>
    <property type="molecule type" value="Genomic_DNA"/>
</dbReference>
<keyword evidence="4" id="KW-0808">Transferase</keyword>
<dbReference type="EMBL" id="VXJW01000010">
    <property type="protein sequence ID" value="KAA8662454.1"/>
    <property type="molecule type" value="Genomic_DNA"/>
</dbReference>
<gene>
    <name evidence="3" type="ORF">F4V61_17055</name>
    <name evidence="4" type="ORF">NCTC8297_02293</name>
</gene>
<reference evidence="3 6" key="2">
    <citation type="submission" date="2019-09" db="EMBL/GenBank/DDBJ databases">
        <title>Draft genome sequence of various Type strains from the CCUG.</title>
        <authorList>
            <person name="Pineiro-Iglesias B."/>
            <person name="Tunovic T."/>
            <person name="Unosson C."/>
            <person name="Inganas E."/>
            <person name="Ohlen M."/>
            <person name="Cardew S."/>
            <person name="Jensie-Markopoulos S."/>
            <person name="Salva-Serra F."/>
            <person name="Jaen-Luchoro D."/>
            <person name="Karlsson R."/>
            <person name="Svensson-Stadler L."/>
            <person name="Chun J."/>
            <person name="Moore E."/>
        </authorList>
    </citation>
    <scope>NUCLEOTIDE SEQUENCE [LARGE SCALE GENOMIC DNA]</scope>
    <source>
        <strain evidence="3 6">CCUG 6322T</strain>
    </source>
</reference>
<accession>A0A379TA36</accession>
<evidence type="ECO:0000313" key="4">
    <source>
        <dbReference type="EMBL" id="SUG47050.1"/>
    </source>
</evidence>
<dbReference type="PANTHER" id="PTHR12526:SF638">
    <property type="entry name" value="SPORE COAT PROTEIN SA"/>
    <property type="match status" value="1"/>
</dbReference>
<feature type="domain" description="Glycosyl transferase family 1" evidence="1">
    <location>
        <begin position="195"/>
        <end position="351"/>
    </location>
</feature>
<protein>
    <submittedName>
        <fullName evidence="4">Glycosyl transferase family 1</fullName>
        <ecNumber evidence="4">2.4.1.11</ecNumber>
    </submittedName>
    <submittedName>
        <fullName evidence="3">Glycosyltransferase family 4 protein</fullName>
    </submittedName>
</protein>
<dbReference type="PANTHER" id="PTHR12526">
    <property type="entry name" value="GLYCOSYLTRANSFERASE"/>
    <property type="match status" value="1"/>
</dbReference>
<dbReference type="GO" id="GO:1901135">
    <property type="term" value="P:carbohydrate derivative metabolic process"/>
    <property type="evidence" value="ECO:0007669"/>
    <property type="project" value="UniProtKB-ARBA"/>
</dbReference>
<dbReference type="Proteomes" id="UP000254741">
    <property type="component" value="Unassembled WGS sequence"/>
</dbReference>
<dbReference type="Pfam" id="PF13477">
    <property type="entry name" value="Glyco_trans_4_2"/>
    <property type="match status" value="1"/>
</dbReference>
<dbReference type="AlphaFoldDB" id="A0A379TA36"/>
<dbReference type="InterPro" id="IPR028098">
    <property type="entry name" value="Glyco_trans_4-like_N"/>
</dbReference>
<evidence type="ECO:0000313" key="3">
    <source>
        <dbReference type="EMBL" id="KAA8662454.1"/>
    </source>
</evidence>
<proteinExistence type="predicted"/>
<evidence type="ECO:0000259" key="1">
    <source>
        <dbReference type="Pfam" id="PF00534"/>
    </source>
</evidence>
<dbReference type="EC" id="2.4.1.11" evidence="4"/>
<dbReference type="GO" id="GO:0004373">
    <property type="term" value="F:alpha-1,4-glucan glucosyltransferase (UDP-glucose donor) activity"/>
    <property type="evidence" value="ECO:0007669"/>
    <property type="project" value="UniProtKB-EC"/>
</dbReference>
<feature type="domain" description="Glycosyltransferase subfamily 4-like N-terminal" evidence="2">
    <location>
        <begin position="2"/>
        <end position="137"/>
    </location>
</feature>
<evidence type="ECO:0000313" key="5">
    <source>
        <dbReference type="Proteomes" id="UP000254741"/>
    </source>
</evidence>
<organism evidence="4 5">
    <name type="scientific">Salmonella enterica subsp. arizonae</name>
    <dbReference type="NCBI Taxonomy" id="59203"/>
    <lineage>
        <taxon>Bacteria</taxon>
        <taxon>Pseudomonadati</taxon>
        <taxon>Pseudomonadota</taxon>
        <taxon>Gammaproteobacteria</taxon>
        <taxon>Enterobacterales</taxon>
        <taxon>Enterobacteriaceae</taxon>
        <taxon>Salmonella</taxon>
    </lineage>
</organism>
<dbReference type="Pfam" id="PF00534">
    <property type="entry name" value="Glycos_transf_1"/>
    <property type="match status" value="1"/>
</dbReference>
<evidence type="ECO:0000313" key="6">
    <source>
        <dbReference type="Proteomes" id="UP000322837"/>
    </source>
</evidence>
<dbReference type="Proteomes" id="UP000322837">
    <property type="component" value="Unassembled WGS sequence"/>
</dbReference>